<name>A0A382JDN5_9ZZZZ</name>
<protein>
    <submittedName>
        <fullName evidence="1">Uncharacterized protein</fullName>
    </submittedName>
</protein>
<sequence length="85" mass="9874">VIPKKTTIVLFCALLLFPFTAWSAGETGKAQDDRKIYTVIEFESTFMNRKKEKVLKVLGEPGLRWEHSGKEIWKHRQIIKDQGKI</sequence>
<reference evidence="1" key="1">
    <citation type="submission" date="2018-05" db="EMBL/GenBank/DDBJ databases">
        <authorList>
            <person name="Lanie J.A."/>
            <person name="Ng W.-L."/>
            <person name="Kazmierczak K.M."/>
            <person name="Andrzejewski T.M."/>
            <person name="Davidsen T.M."/>
            <person name="Wayne K.J."/>
            <person name="Tettelin H."/>
            <person name="Glass J.I."/>
            <person name="Rusch D."/>
            <person name="Podicherti R."/>
            <person name="Tsui H.-C.T."/>
            <person name="Winkler M.E."/>
        </authorList>
    </citation>
    <scope>NUCLEOTIDE SEQUENCE</scope>
</reference>
<proteinExistence type="predicted"/>
<accession>A0A382JDN5</accession>
<organism evidence="1">
    <name type="scientific">marine metagenome</name>
    <dbReference type="NCBI Taxonomy" id="408172"/>
    <lineage>
        <taxon>unclassified sequences</taxon>
        <taxon>metagenomes</taxon>
        <taxon>ecological metagenomes</taxon>
    </lineage>
</organism>
<feature type="non-terminal residue" evidence="1">
    <location>
        <position position="1"/>
    </location>
</feature>
<evidence type="ECO:0000313" key="1">
    <source>
        <dbReference type="EMBL" id="SVC09848.1"/>
    </source>
</evidence>
<dbReference type="EMBL" id="UINC01073452">
    <property type="protein sequence ID" value="SVC09848.1"/>
    <property type="molecule type" value="Genomic_DNA"/>
</dbReference>
<dbReference type="AlphaFoldDB" id="A0A382JDN5"/>
<gene>
    <name evidence="1" type="ORF">METZ01_LOCUS262702</name>
</gene>